<keyword evidence="2" id="KW-1185">Reference proteome</keyword>
<protein>
    <submittedName>
        <fullName evidence="3">SH2 domain-containing protein</fullName>
    </submittedName>
</protein>
<evidence type="ECO:0000313" key="3">
    <source>
        <dbReference type="WBParaSite" id="EEL_0000337901-mRNA-1"/>
    </source>
</evidence>
<proteinExistence type="predicted"/>
<feature type="region of interest" description="Disordered" evidence="1">
    <location>
        <begin position="62"/>
        <end position="114"/>
    </location>
</feature>
<feature type="compositionally biased region" description="Basic and acidic residues" evidence="1">
    <location>
        <begin position="64"/>
        <end position="75"/>
    </location>
</feature>
<feature type="compositionally biased region" description="Polar residues" evidence="1">
    <location>
        <begin position="95"/>
        <end position="111"/>
    </location>
</feature>
<feature type="region of interest" description="Disordered" evidence="1">
    <location>
        <begin position="464"/>
        <end position="489"/>
    </location>
</feature>
<accession>A0A158Q732</accession>
<evidence type="ECO:0000256" key="1">
    <source>
        <dbReference type="SAM" id="MobiDB-lite"/>
    </source>
</evidence>
<name>A0A158Q732_9BILA</name>
<organism evidence="2 3">
    <name type="scientific">Elaeophora elaphi</name>
    <dbReference type="NCBI Taxonomy" id="1147741"/>
    <lineage>
        <taxon>Eukaryota</taxon>
        <taxon>Metazoa</taxon>
        <taxon>Ecdysozoa</taxon>
        <taxon>Nematoda</taxon>
        <taxon>Chromadorea</taxon>
        <taxon>Rhabditida</taxon>
        <taxon>Spirurina</taxon>
        <taxon>Spiruromorpha</taxon>
        <taxon>Filarioidea</taxon>
        <taxon>Onchocercidae</taxon>
        <taxon>Elaeophora</taxon>
    </lineage>
</organism>
<dbReference type="WBParaSite" id="EEL_0000337901-mRNA-1">
    <property type="protein sequence ID" value="EEL_0000337901-mRNA-1"/>
    <property type="gene ID" value="EEL_0000337901"/>
</dbReference>
<feature type="compositionally biased region" description="Basic residues" evidence="1">
    <location>
        <begin position="402"/>
        <end position="418"/>
    </location>
</feature>
<dbReference type="Proteomes" id="UP000050640">
    <property type="component" value="Unplaced"/>
</dbReference>
<sequence>MCGKTLADKHMYRRQVERGRRSRHGVVPMLERRTVWRDCNLSPTVEKNRYVTGNTFGCHQNRSGRRDNFTVDKMNESNSPIGRQRHRHRERLDNSNELSRSTTRISPTSVRNGPMESREYLEHELGKYYRGRDRLIAVDGAKSDKIRLLDEVNRNAKQVQSLEYGDSRMQNYHTQAETHLATEGISGKSNSLSNWCIEDLLGGQSMLNADSIQNAQTWITNDNSLSPAQIMRARELLQELLITITTKPDMPVTGRNVPTTMRQSIYIVERSFPEDRPSNFVTDRRVSEYTSSRFSQQNSQSPLRSDAAVNAGELSIIENSLAADVPLAFPAQNWRNDSSAAYSDSNEMPTSSRNLAKDPDFRMLHRCGSQNDYPTPYTENAEFGKRNAREHDPILLGSEKRRPHYHDRHRISRSRSRSLGKGCKTSIGERRVHMKSRGLISVEVNHLRKRSRRDYFSYEIGRSHHRENRGERNLRHSSPLIHTMRRHRR</sequence>
<dbReference type="AlphaFoldDB" id="A0A158Q732"/>
<evidence type="ECO:0000313" key="2">
    <source>
        <dbReference type="Proteomes" id="UP000050640"/>
    </source>
</evidence>
<reference evidence="3" key="1">
    <citation type="submission" date="2016-04" db="UniProtKB">
        <authorList>
            <consortium name="WormBaseParasite"/>
        </authorList>
    </citation>
    <scope>IDENTIFICATION</scope>
</reference>
<feature type="region of interest" description="Disordered" evidence="1">
    <location>
        <begin position="402"/>
        <end position="423"/>
    </location>
</feature>